<comment type="caution">
    <text evidence="2">The sequence shown here is derived from an EMBL/GenBank/DDBJ whole genome shotgun (WGS) entry which is preliminary data.</text>
</comment>
<gene>
    <name evidence="2" type="ORF">J2S15_003982</name>
</gene>
<feature type="domain" description="DUF3846" evidence="1">
    <location>
        <begin position="5"/>
        <end position="97"/>
    </location>
</feature>
<dbReference type="RefSeq" id="WP_307412007.1">
    <property type="nucleotide sequence ID" value="NZ_JAUSUR010000010.1"/>
</dbReference>
<sequence>MEKLRVVVYEPGKAPEIREIENTLECLREIVKGHIENVRIAHDLNLICNEEGKLINLQPNIFMNGDIIAGPCIIAADDRVNEDYGSLTDRQINRVITAIASQNSDDDYLMYCAKRTYYKDK</sequence>
<protein>
    <submittedName>
        <fullName evidence="2">ABC-type hemin transport system ATPase subunit</fullName>
    </submittedName>
</protein>
<evidence type="ECO:0000259" key="1">
    <source>
        <dbReference type="Pfam" id="PF12957"/>
    </source>
</evidence>
<evidence type="ECO:0000313" key="2">
    <source>
        <dbReference type="EMBL" id="MDQ0363221.1"/>
    </source>
</evidence>
<reference evidence="2 3" key="1">
    <citation type="submission" date="2023-07" db="EMBL/GenBank/DDBJ databases">
        <title>Genomic Encyclopedia of Type Strains, Phase IV (KMG-IV): sequencing the most valuable type-strain genomes for metagenomic binning, comparative biology and taxonomic classification.</title>
        <authorList>
            <person name="Goeker M."/>
        </authorList>
    </citation>
    <scope>NUCLEOTIDE SEQUENCE [LARGE SCALE GENOMIC DNA]</scope>
    <source>
        <strain evidence="2 3">DSM 16784</strain>
    </source>
</reference>
<dbReference type="InterPro" id="IPR024559">
    <property type="entry name" value="DUF3846"/>
</dbReference>
<organism evidence="2 3">
    <name type="scientific">Breznakia pachnodae</name>
    <dbReference type="NCBI Taxonomy" id="265178"/>
    <lineage>
        <taxon>Bacteria</taxon>
        <taxon>Bacillati</taxon>
        <taxon>Bacillota</taxon>
        <taxon>Erysipelotrichia</taxon>
        <taxon>Erysipelotrichales</taxon>
        <taxon>Erysipelotrichaceae</taxon>
        <taxon>Breznakia</taxon>
    </lineage>
</organism>
<keyword evidence="3" id="KW-1185">Reference proteome</keyword>
<dbReference type="EMBL" id="JAUSUR010000010">
    <property type="protein sequence ID" value="MDQ0363221.1"/>
    <property type="molecule type" value="Genomic_DNA"/>
</dbReference>
<proteinExistence type="predicted"/>
<dbReference type="Pfam" id="PF12957">
    <property type="entry name" value="DUF3846"/>
    <property type="match status" value="1"/>
</dbReference>
<name>A0ABU0E8Q0_9FIRM</name>
<dbReference type="Proteomes" id="UP001230220">
    <property type="component" value="Unassembled WGS sequence"/>
</dbReference>
<evidence type="ECO:0000313" key="3">
    <source>
        <dbReference type="Proteomes" id="UP001230220"/>
    </source>
</evidence>
<accession>A0ABU0E8Q0</accession>